<dbReference type="Proteomes" id="UP000569732">
    <property type="component" value="Unassembled WGS sequence"/>
</dbReference>
<dbReference type="GO" id="GO:0032259">
    <property type="term" value="P:methylation"/>
    <property type="evidence" value="ECO:0007669"/>
    <property type="project" value="UniProtKB-KW"/>
</dbReference>
<proteinExistence type="predicted"/>
<accession>A0A853IF89</accession>
<dbReference type="EC" id="2.1.1.80" evidence="5"/>
<feature type="binding site" evidence="6">
    <location>
        <position position="91"/>
    </location>
    <ligand>
        <name>S-adenosyl-L-methionine</name>
        <dbReference type="ChEBI" id="CHEBI:59789"/>
    </ligand>
</feature>
<evidence type="ECO:0000259" key="7">
    <source>
        <dbReference type="PROSITE" id="PS50123"/>
    </source>
</evidence>
<dbReference type="SMART" id="SM00138">
    <property type="entry name" value="MeTrc"/>
    <property type="match status" value="1"/>
</dbReference>
<dbReference type="Pfam" id="PF01739">
    <property type="entry name" value="CheR"/>
    <property type="match status" value="1"/>
</dbReference>
<comment type="function">
    <text evidence="5">Methylation of the membrane-bound methyl-accepting chemotaxis proteins (MCP) to form gamma-glutamyl methyl ester residues in MCP.</text>
</comment>
<feature type="binding site" evidence="6">
    <location>
        <position position="153"/>
    </location>
    <ligand>
        <name>S-adenosyl-L-methionine</name>
        <dbReference type="ChEBI" id="CHEBI:59789"/>
    </ligand>
</feature>
<feature type="binding site" evidence="6">
    <location>
        <position position="87"/>
    </location>
    <ligand>
        <name>S-adenosyl-L-methionine</name>
        <dbReference type="ChEBI" id="CHEBI:59789"/>
    </ligand>
</feature>
<evidence type="ECO:0000256" key="4">
    <source>
        <dbReference type="ARBA" id="ARBA00022691"/>
    </source>
</evidence>
<dbReference type="RefSeq" id="WP_180568188.1">
    <property type="nucleotide sequence ID" value="NZ_JACCKB010000011.1"/>
</dbReference>
<dbReference type="InterPro" id="IPR022641">
    <property type="entry name" value="CheR_N"/>
</dbReference>
<dbReference type="PIRSF" id="PIRSF000410">
    <property type="entry name" value="CheR"/>
    <property type="match status" value="1"/>
</dbReference>
<dbReference type="InterPro" id="IPR022642">
    <property type="entry name" value="CheR_C"/>
</dbReference>
<keyword evidence="2 5" id="KW-0489">Methyltransferase</keyword>
<reference evidence="8 9" key="1">
    <citation type="submission" date="2020-07" db="EMBL/GenBank/DDBJ databases">
        <title>Endozoicomonas sp. nov., isolated from sediment.</title>
        <authorList>
            <person name="Gu T."/>
        </authorList>
    </citation>
    <scope>NUCLEOTIDE SEQUENCE [LARGE SCALE GENOMIC DNA]</scope>
    <source>
        <strain evidence="8 9">SM1973</strain>
    </source>
</reference>
<feature type="binding site" evidence="6">
    <location>
        <begin position="226"/>
        <end position="227"/>
    </location>
    <ligand>
        <name>S-adenosyl-L-methionine</name>
        <dbReference type="ChEBI" id="CHEBI:59789"/>
    </ligand>
</feature>
<dbReference type="InterPro" id="IPR000780">
    <property type="entry name" value="CheR_MeTrfase"/>
</dbReference>
<dbReference type="InterPro" id="IPR026024">
    <property type="entry name" value="Chemotaxis_MeTrfase_CheR"/>
</dbReference>
<dbReference type="PANTHER" id="PTHR24422">
    <property type="entry name" value="CHEMOTAXIS PROTEIN METHYLTRANSFERASE"/>
    <property type="match status" value="1"/>
</dbReference>
<dbReference type="Gene3D" id="3.40.50.150">
    <property type="entry name" value="Vaccinia Virus protein VP39"/>
    <property type="match status" value="1"/>
</dbReference>
<dbReference type="AlphaFoldDB" id="A0A853IF89"/>
<evidence type="ECO:0000313" key="9">
    <source>
        <dbReference type="Proteomes" id="UP000569732"/>
    </source>
</evidence>
<dbReference type="PROSITE" id="PS50123">
    <property type="entry name" value="CHER"/>
    <property type="match status" value="1"/>
</dbReference>
<keyword evidence="9" id="KW-1185">Reference proteome</keyword>
<evidence type="ECO:0000256" key="6">
    <source>
        <dbReference type="PIRSR" id="PIRSR000410-1"/>
    </source>
</evidence>
<dbReference type="GO" id="GO:0008983">
    <property type="term" value="F:protein-glutamate O-methyltransferase activity"/>
    <property type="evidence" value="ECO:0007669"/>
    <property type="project" value="UniProtKB-EC"/>
</dbReference>
<protein>
    <recommendedName>
        <fullName evidence="5">Chemotaxis protein methyltransferase</fullName>
        <ecNumber evidence="5">2.1.1.80</ecNumber>
    </recommendedName>
</protein>
<feature type="binding site" evidence="6">
    <location>
        <position position="129"/>
    </location>
    <ligand>
        <name>S-adenosyl-L-methionine</name>
        <dbReference type="ChEBI" id="CHEBI:59789"/>
    </ligand>
</feature>
<feature type="binding site" evidence="6">
    <location>
        <position position="85"/>
    </location>
    <ligand>
        <name>S-adenosyl-L-methionine</name>
        <dbReference type="ChEBI" id="CHEBI:59789"/>
    </ligand>
</feature>
<dbReference type="InterPro" id="IPR029063">
    <property type="entry name" value="SAM-dependent_MTases_sf"/>
</dbReference>
<keyword evidence="3 5" id="KW-0808">Transferase</keyword>
<comment type="caution">
    <text evidence="8">The sequence shown here is derived from an EMBL/GenBank/DDBJ whole genome shotgun (WGS) entry which is preliminary data.</text>
</comment>
<sequence>MTIKVNNDYLGREFPMSDNDFAFIQKTAYNISGITLHKHKKNMIYGRLARRLRSLKLKNFSQYCDLLKKENNKEHKEFVNAITTNLTYFFREPHHFDFLKKTALPLIIRHHQHDKRIRIWSAGCSTGEEPYSIAIIMREMINPGWSAKLLATDVDSNVLNCARTGLYRPDQIKTISSERQKKWFSYSAHDNKVKVKKSVQKIITFNQLNLLHNWPMKGKFDIIFCRNVMIYFDRDTRNTLINRYVDILRPNGYLYIGHAENLHNNNHFKPLGYTIYQRVN</sequence>
<dbReference type="CDD" id="cd02440">
    <property type="entry name" value="AdoMet_MTases"/>
    <property type="match status" value="1"/>
</dbReference>
<evidence type="ECO:0000256" key="5">
    <source>
        <dbReference type="PIRNR" id="PIRNR000410"/>
    </source>
</evidence>
<organism evidence="8 9">
    <name type="scientific">Spartinivicinus marinus</name>
    <dbReference type="NCBI Taxonomy" id="2994442"/>
    <lineage>
        <taxon>Bacteria</taxon>
        <taxon>Pseudomonadati</taxon>
        <taxon>Pseudomonadota</taxon>
        <taxon>Gammaproteobacteria</taxon>
        <taxon>Oceanospirillales</taxon>
        <taxon>Zooshikellaceae</taxon>
        <taxon>Spartinivicinus</taxon>
    </lineage>
</organism>
<feature type="binding site" evidence="6">
    <location>
        <begin position="209"/>
        <end position="210"/>
    </location>
    <ligand>
        <name>S-adenosyl-L-methionine</name>
        <dbReference type="ChEBI" id="CHEBI:59789"/>
    </ligand>
</feature>
<dbReference type="Gene3D" id="1.10.155.10">
    <property type="entry name" value="Chemotaxis receptor methyltransferase CheR, N-terminal domain"/>
    <property type="match status" value="1"/>
</dbReference>
<dbReference type="InterPro" id="IPR036804">
    <property type="entry name" value="CheR_N_sf"/>
</dbReference>
<dbReference type="InterPro" id="IPR050903">
    <property type="entry name" value="Bact_Chemotaxis_MeTrfase"/>
</dbReference>
<dbReference type="SUPFAM" id="SSF53335">
    <property type="entry name" value="S-adenosyl-L-methionine-dependent methyltransferases"/>
    <property type="match status" value="1"/>
</dbReference>
<dbReference type="EMBL" id="JACCKB010000011">
    <property type="protein sequence ID" value="NYZ66156.1"/>
    <property type="molecule type" value="Genomic_DNA"/>
</dbReference>
<keyword evidence="4 5" id="KW-0949">S-adenosyl-L-methionine</keyword>
<evidence type="ECO:0000256" key="3">
    <source>
        <dbReference type="ARBA" id="ARBA00022679"/>
    </source>
</evidence>
<feature type="domain" description="CheR-type methyltransferase" evidence="7">
    <location>
        <begin position="9"/>
        <end position="280"/>
    </location>
</feature>
<dbReference type="PRINTS" id="PR00996">
    <property type="entry name" value="CHERMTFRASE"/>
</dbReference>
<comment type="catalytic activity">
    <reaction evidence="1 5">
        <text>L-glutamyl-[protein] + S-adenosyl-L-methionine = [protein]-L-glutamate 5-O-methyl ester + S-adenosyl-L-homocysteine</text>
        <dbReference type="Rhea" id="RHEA:24452"/>
        <dbReference type="Rhea" id="RHEA-COMP:10208"/>
        <dbReference type="Rhea" id="RHEA-COMP:10311"/>
        <dbReference type="ChEBI" id="CHEBI:29973"/>
        <dbReference type="ChEBI" id="CHEBI:57856"/>
        <dbReference type="ChEBI" id="CHEBI:59789"/>
        <dbReference type="ChEBI" id="CHEBI:82795"/>
        <dbReference type="EC" id="2.1.1.80"/>
    </reaction>
</comment>
<dbReference type="Pfam" id="PF03705">
    <property type="entry name" value="CheR_N"/>
    <property type="match status" value="1"/>
</dbReference>
<evidence type="ECO:0000256" key="1">
    <source>
        <dbReference type="ARBA" id="ARBA00001541"/>
    </source>
</evidence>
<evidence type="ECO:0000256" key="2">
    <source>
        <dbReference type="ARBA" id="ARBA00022603"/>
    </source>
</evidence>
<name>A0A853IF89_9GAMM</name>
<evidence type="ECO:0000313" key="8">
    <source>
        <dbReference type="EMBL" id="NYZ66156.1"/>
    </source>
</evidence>
<dbReference type="SUPFAM" id="SSF47757">
    <property type="entry name" value="Chemotaxis receptor methyltransferase CheR, N-terminal domain"/>
    <property type="match status" value="1"/>
</dbReference>
<dbReference type="PANTHER" id="PTHR24422:SF19">
    <property type="entry name" value="CHEMOTAXIS PROTEIN METHYLTRANSFERASE"/>
    <property type="match status" value="1"/>
</dbReference>
<gene>
    <name evidence="8" type="ORF">H0A36_09035</name>
</gene>